<feature type="region of interest" description="Disordered" evidence="4">
    <location>
        <begin position="249"/>
        <end position="268"/>
    </location>
</feature>
<dbReference type="SMART" id="SM00404">
    <property type="entry name" value="PTPc_motif"/>
    <property type="match status" value="1"/>
</dbReference>
<evidence type="ECO:0008006" key="9">
    <source>
        <dbReference type="Google" id="ProtNLM"/>
    </source>
</evidence>
<keyword evidence="1" id="KW-0547">Nucleotide-binding</keyword>
<dbReference type="AlphaFoldDB" id="A0A3B0Y2D7"/>
<dbReference type="InterPro" id="IPR003439">
    <property type="entry name" value="ABC_transporter-like_ATP-bd"/>
</dbReference>
<evidence type="ECO:0000256" key="2">
    <source>
        <dbReference type="ARBA" id="ARBA00022801"/>
    </source>
</evidence>
<dbReference type="SUPFAM" id="SSF52799">
    <property type="entry name" value="(Phosphotyrosine protein) phosphatases II"/>
    <property type="match status" value="1"/>
</dbReference>
<dbReference type="PANTHER" id="PTHR43423">
    <property type="entry name" value="ABC TRANSPORTER I FAMILY MEMBER 17"/>
    <property type="match status" value="1"/>
</dbReference>
<dbReference type="InterPro" id="IPR020422">
    <property type="entry name" value="TYR_PHOSPHATASE_DUAL_dom"/>
</dbReference>
<gene>
    <name evidence="8" type="ORF">MNBD_GAMMA09-2519</name>
</gene>
<dbReference type="PROSITE" id="PS50056">
    <property type="entry name" value="TYR_PHOSPHATASE_2"/>
    <property type="match status" value="1"/>
</dbReference>
<proteinExistence type="predicted"/>
<reference evidence="8" key="1">
    <citation type="submission" date="2018-06" db="EMBL/GenBank/DDBJ databases">
        <authorList>
            <person name="Zhirakovskaya E."/>
        </authorList>
    </citation>
    <scope>NUCLEOTIDE SEQUENCE</scope>
</reference>
<dbReference type="PANTHER" id="PTHR43423:SF1">
    <property type="entry name" value="ABC TRANSPORTER I FAMILY MEMBER 17"/>
    <property type="match status" value="1"/>
</dbReference>
<dbReference type="InterPro" id="IPR027417">
    <property type="entry name" value="P-loop_NTPase"/>
</dbReference>
<dbReference type="SUPFAM" id="SSF52540">
    <property type="entry name" value="P-loop containing nucleoside triphosphate hydrolases"/>
    <property type="match status" value="1"/>
</dbReference>
<sequence>MSAQRSCQQESVLELENFGAAFGEKIILNDVNLQVVEKNITILLGPAGTGKSTLLRSIAGLNDVNPSFRSWGVSRFSGANLSEDNRPSLVTQCARLVVKSVLENIVHSLPERNNLTQLQQKDLAVRLLEQAGLEHLKDSLNKNVVSLPLALQRRLAILRLASASPRLLCLDEPTTGIDESEVEPLLEHIKNESKRRAILIVLHNQQQAKQLQGFSALLAGGHVKEYELTEAFFNNPQAEPAKQFVRQGNCSVPSPDARPEELAENIPPPPVVPSIARKYISESFGPRGFLWLLKGQLAGTPLPGVFFETDYDLKALQRVGVTQLLSTTQRKVDTDLAEKYHISVKAFPIKDMGVPTLDEAVTICQYIEDKITQGEVVAVHCRAGLGRTGTVLALYLIWKNNDALSALETVRNIEPRWVQSEQQVKFLDDFSEYITQKSFTNTDCSNSHSGLSNAI</sequence>
<dbReference type="SMART" id="SM00195">
    <property type="entry name" value="DSPc"/>
    <property type="match status" value="1"/>
</dbReference>
<dbReference type="GO" id="GO:0005524">
    <property type="term" value="F:ATP binding"/>
    <property type="evidence" value="ECO:0007669"/>
    <property type="project" value="UniProtKB-KW"/>
</dbReference>
<feature type="domain" description="Tyrosine specific protein phosphatases" evidence="6">
    <location>
        <begin position="358"/>
        <end position="425"/>
    </location>
</feature>
<dbReference type="InterPro" id="IPR003595">
    <property type="entry name" value="Tyr_Pase_cat"/>
</dbReference>
<dbReference type="Pfam" id="PF22785">
    <property type="entry name" value="Tc-R-P"/>
    <property type="match status" value="1"/>
</dbReference>
<dbReference type="Gene3D" id="3.40.50.300">
    <property type="entry name" value="P-loop containing nucleotide triphosphate hydrolases"/>
    <property type="match status" value="1"/>
</dbReference>
<dbReference type="InterPro" id="IPR029021">
    <property type="entry name" value="Prot-tyrosine_phosphatase-like"/>
</dbReference>
<protein>
    <recommendedName>
        <fullName evidence="9">ABC transporter domain-containing protein</fullName>
    </recommendedName>
</protein>
<evidence type="ECO:0000256" key="3">
    <source>
        <dbReference type="ARBA" id="ARBA00022840"/>
    </source>
</evidence>
<dbReference type="GO" id="GO:0016887">
    <property type="term" value="F:ATP hydrolysis activity"/>
    <property type="evidence" value="ECO:0007669"/>
    <property type="project" value="InterPro"/>
</dbReference>
<evidence type="ECO:0000259" key="7">
    <source>
        <dbReference type="PROSITE" id="PS50893"/>
    </source>
</evidence>
<feature type="domain" description="Tyrosine-protein phosphatase" evidence="5">
    <location>
        <begin position="288"/>
        <end position="436"/>
    </location>
</feature>
<dbReference type="InterPro" id="IPR016130">
    <property type="entry name" value="Tyr_Pase_AS"/>
</dbReference>
<dbReference type="PROSITE" id="PS50054">
    <property type="entry name" value="TYR_PHOSPHATASE_DUAL"/>
    <property type="match status" value="1"/>
</dbReference>
<evidence type="ECO:0000259" key="5">
    <source>
        <dbReference type="PROSITE" id="PS50054"/>
    </source>
</evidence>
<evidence type="ECO:0000256" key="1">
    <source>
        <dbReference type="ARBA" id="ARBA00022741"/>
    </source>
</evidence>
<evidence type="ECO:0000259" key="6">
    <source>
        <dbReference type="PROSITE" id="PS50056"/>
    </source>
</evidence>
<dbReference type="Gene3D" id="3.90.190.10">
    <property type="entry name" value="Protein tyrosine phosphatase superfamily"/>
    <property type="match status" value="1"/>
</dbReference>
<keyword evidence="3" id="KW-0067">ATP-binding</keyword>
<organism evidence="8">
    <name type="scientific">hydrothermal vent metagenome</name>
    <dbReference type="NCBI Taxonomy" id="652676"/>
    <lineage>
        <taxon>unclassified sequences</taxon>
        <taxon>metagenomes</taxon>
        <taxon>ecological metagenomes</taxon>
    </lineage>
</organism>
<evidence type="ECO:0000256" key="4">
    <source>
        <dbReference type="SAM" id="MobiDB-lite"/>
    </source>
</evidence>
<dbReference type="InterPro" id="IPR000242">
    <property type="entry name" value="PTP_cat"/>
</dbReference>
<evidence type="ECO:0000313" key="8">
    <source>
        <dbReference type="EMBL" id="VAW69562.1"/>
    </source>
</evidence>
<feature type="domain" description="ABC transporter" evidence="7">
    <location>
        <begin position="13"/>
        <end position="245"/>
    </location>
</feature>
<dbReference type="PROSITE" id="PS00383">
    <property type="entry name" value="TYR_PHOSPHATASE_1"/>
    <property type="match status" value="1"/>
</dbReference>
<dbReference type="PRINTS" id="PR00700">
    <property type="entry name" value="PRTYPHPHTASE"/>
</dbReference>
<dbReference type="Pfam" id="PF00005">
    <property type="entry name" value="ABC_tran"/>
    <property type="match status" value="1"/>
</dbReference>
<dbReference type="PROSITE" id="PS50893">
    <property type="entry name" value="ABC_TRANSPORTER_2"/>
    <property type="match status" value="1"/>
</dbReference>
<dbReference type="InterPro" id="IPR000387">
    <property type="entry name" value="Tyr_Pase_dom"/>
</dbReference>
<dbReference type="FunFam" id="3.90.190.10:FF:000157">
    <property type="entry name" value="Protein-tyrosine phosphatase"/>
    <property type="match status" value="1"/>
</dbReference>
<dbReference type="InterPro" id="IPR003593">
    <property type="entry name" value="AAA+_ATPase"/>
</dbReference>
<dbReference type="GO" id="GO:0004725">
    <property type="term" value="F:protein tyrosine phosphatase activity"/>
    <property type="evidence" value="ECO:0007669"/>
    <property type="project" value="InterPro"/>
</dbReference>
<dbReference type="SMART" id="SM00382">
    <property type="entry name" value="AAA"/>
    <property type="match status" value="1"/>
</dbReference>
<name>A0A3B0Y2D7_9ZZZZ</name>
<keyword evidence="2" id="KW-0378">Hydrolase</keyword>
<accession>A0A3B0Y2D7</accession>
<dbReference type="EMBL" id="UOFI01000168">
    <property type="protein sequence ID" value="VAW69562.1"/>
    <property type="molecule type" value="Genomic_DNA"/>
</dbReference>